<dbReference type="SUPFAM" id="SSF52210">
    <property type="entry name" value="Succinyl-CoA synthetase domains"/>
    <property type="match status" value="1"/>
</dbReference>
<reference evidence="5" key="1">
    <citation type="journal article" date="2014" name="Front. Microbiol.">
        <title>High frequency of phylogenetically diverse reductive dehalogenase-homologous genes in deep subseafloor sedimentary metagenomes.</title>
        <authorList>
            <person name="Kawai M."/>
            <person name="Futagami T."/>
            <person name="Toyoda A."/>
            <person name="Takaki Y."/>
            <person name="Nishi S."/>
            <person name="Hori S."/>
            <person name="Arai W."/>
            <person name="Tsubouchi T."/>
            <person name="Morono Y."/>
            <person name="Uchiyama I."/>
            <person name="Ito T."/>
            <person name="Fujiyama A."/>
            <person name="Inagaki F."/>
            <person name="Takami H."/>
        </authorList>
    </citation>
    <scope>NUCLEOTIDE SEQUENCE</scope>
    <source>
        <strain evidence="5">Expedition CK06-06</strain>
    </source>
</reference>
<dbReference type="InterPro" id="IPR043938">
    <property type="entry name" value="Ligase_CoA_dom"/>
</dbReference>
<dbReference type="GO" id="GO:0005524">
    <property type="term" value="F:ATP binding"/>
    <property type="evidence" value="ECO:0007669"/>
    <property type="project" value="UniProtKB-KW"/>
</dbReference>
<dbReference type="Gene3D" id="3.40.50.261">
    <property type="entry name" value="Succinyl-CoA synthetase domains"/>
    <property type="match status" value="1"/>
</dbReference>
<keyword evidence="2" id="KW-0547">Nucleotide-binding</keyword>
<accession>X1LPG3</accession>
<protein>
    <recommendedName>
        <fullName evidence="4">Ligase-CoA domain-containing protein</fullName>
    </recommendedName>
</protein>
<gene>
    <name evidence="5" type="ORF">S06H3_19205</name>
</gene>
<feature type="domain" description="Ligase-CoA" evidence="4">
    <location>
        <begin position="33"/>
        <end position="110"/>
    </location>
</feature>
<evidence type="ECO:0000313" key="5">
    <source>
        <dbReference type="EMBL" id="GAI04295.1"/>
    </source>
</evidence>
<dbReference type="PANTHER" id="PTHR43334:SF1">
    <property type="entry name" value="3-HYDROXYPROPIONATE--COA LIGASE [ADP-FORMING]"/>
    <property type="match status" value="1"/>
</dbReference>
<dbReference type="InterPro" id="IPR051538">
    <property type="entry name" value="Acyl-CoA_Synth/Transferase"/>
</dbReference>
<keyword evidence="3" id="KW-0067">ATP-binding</keyword>
<evidence type="ECO:0000256" key="1">
    <source>
        <dbReference type="ARBA" id="ARBA00022598"/>
    </source>
</evidence>
<comment type="caution">
    <text evidence="5">The sequence shown here is derived from an EMBL/GenBank/DDBJ whole genome shotgun (WGS) entry which is preliminary data.</text>
</comment>
<dbReference type="EMBL" id="BARV01009808">
    <property type="protein sequence ID" value="GAI04295.1"/>
    <property type="molecule type" value="Genomic_DNA"/>
</dbReference>
<dbReference type="Pfam" id="PF19045">
    <property type="entry name" value="Ligase_CoA_2"/>
    <property type="match status" value="1"/>
</dbReference>
<evidence type="ECO:0000256" key="2">
    <source>
        <dbReference type="ARBA" id="ARBA00022741"/>
    </source>
</evidence>
<dbReference type="InterPro" id="IPR016102">
    <property type="entry name" value="Succinyl-CoA_synth-like"/>
</dbReference>
<dbReference type="AlphaFoldDB" id="X1LPG3"/>
<evidence type="ECO:0000259" key="4">
    <source>
        <dbReference type="Pfam" id="PF19045"/>
    </source>
</evidence>
<proteinExistence type="predicted"/>
<keyword evidence="1" id="KW-0436">Ligase</keyword>
<dbReference type="PANTHER" id="PTHR43334">
    <property type="entry name" value="ACETATE--COA LIGASE [ADP-FORMING]"/>
    <property type="match status" value="1"/>
</dbReference>
<dbReference type="GO" id="GO:0043758">
    <property type="term" value="F:acetate-CoA ligase (ADP-forming) activity"/>
    <property type="evidence" value="ECO:0007669"/>
    <property type="project" value="InterPro"/>
</dbReference>
<organism evidence="5">
    <name type="scientific">marine sediment metagenome</name>
    <dbReference type="NCBI Taxonomy" id="412755"/>
    <lineage>
        <taxon>unclassified sequences</taxon>
        <taxon>metagenomes</taxon>
        <taxon>ecological metagenomes</taxon>
    </lineage>
</organism>
<evidence type="ECO:0000256" key="3">
    <source>
        <dbReference type="ARBA" id="ARBA00022840"/>
    </source>
</evidence>
<name>X1LPG3_9ZZZZ</name>
<sequence length="199" mass="21003">MKTIQVDNVEELIDVLVALRFASPLPQGNGAAIVGLGGGPSVLAGDEMEEAGLRLPRLSPEVQAELGQFLPMAGAIFSNPVDATNLVSPEAISATMRVLGEVPDIHMLIYHLGFHPASRWGDGRLCSAEFLQPAIDALTQAQKATGKPVLLALRPAPDLDGMKDFLAAQEAFVGAGFPVFHSLRQAATAMARVVAWNQA</sequence>